<organism evidence="6 7">
    <name type="scientific">Litoribacillus peritrichatus</name>
    <dbReference type="NCBI Taxonomy" id="718191"/>
    <lineage>
        <taxon>Bacteria</taxon>
        <taxon>Pseudomonadati</taxon>
        <taxon>Pseudomonadota</taxon>
        <taxon>Gammaproteobacteria</taxon>
        <taxon>Oceanospirillales</taxon>
        <taxon>Oceanospirillaceae</taxon>
        <taxon>Litoribacillus</taxon>
    </lineage>
</organism>
<evidence type="ECO:0000256" key="2">
    <source>
        <dbReference type="ARBA" id="ARBA00022692"/>
    </source>
</evidence>
<keyword evidence="7" id="KW-1185">Reference proteome</keyword>
<proteinExistence type="predicted"/>
<evidence type="ECO:0000256" key="3">
    <source>
        <dbReference type="ARBA" id="ARBA00022989"/>
    </source>
</evidence>
<reference evidence="7" key="1">
    <citation type="journal article" date="2019" name="Int. J. Syst. Evol. Microbiol.">
        <title>The Global Catalogue of Microorganisms (GCM) 10K type strain sequencing project: providing services to taxonomists for standard genome sequencing and annotation.</title>
        <authorList>
            <consortium name="The Broad Institute Genomics Platform"/>
            <consortium name="The Broad Institute Genome Sequencing Center for Infectious Disease"/>
            <person name="Wu L."/>
            <person name="Ma J."/>
        </authorList>
    </citation>
    <scope>NUCLEOTIDE SEQUENCE [LARGE SCALE GENOMIC DNA]</scope>
    <source>
        <strain evidence="7">JCM 17551</strain>
    </source>
</reference>
<feature type="transmembrane region" description="Helical" evidence="5">
    <location>
        <begin position="69"/>
        <end position="95"/>
    </location>
</feature>
<protein>
    <submittedName>
        <fullName evidence="6">MAPEG family protein</fullName>
    </submittedName>
</protein>
<feature type="transmembrane region" description="Helical" evidence="5">
    <location>
        <begin position="115"/>
        <end position="137"/>
    </location>
</feature>
<evidence type="ECO:0000313" key="6">
    <source>
        <dbReference type="EMBL" id="GAA3921979.1"/>
    </source>
</evidence>
<keyword evidence="2 5" id="KW-0812">Transmembrane</keyword>
<comment type="subcellular location">
    <subcellularLocation>
        <location evidence="1">Membrane</location>
    </subcellularLocation>
</comment>
<dbReference type="InterPro" id="IPR001129">
    <property type="entry name" value="Membr-assoc_MAPEG"/>
</dbReference>
<evidence type="ECO:0000256" key="1">
    <source>
        <dbReference type="ARBA" id="ARBA00004370"/>
    </source>
</evidence>
<comment type="caution">
    <text evidence="6">The sequence shown here is derived from an EMBL/GenBank/DDBJ whole genome shotgun (WGS) entry which is preliminary data.</text>
</comment>
<dbReference type="Pfam" id="PF01124">
    <property type="entry name" value="MAPEG"/>
    <property type="match status" value="1"/>
</dbReference>
<evidence type="ECO:0000256" key="5">
    <source>
        <dbReference type="SAM" id="Phobius"/>
    </source>
</evidence>
<keyword evidence="4 5" id="KW-0472">Membrane</keyword>
<accession>A0ABP7MFD5</accession>
<evidence type="ECO:0000256" key="4">
    <source>
        <dbReference type="ARBA" id="ARBA00023136"/>
    </source>
</evidence>
<gene>
    <name evidence="6" type="ORF">GCM10022277_17420</name>
</gene>
<dbReference type="Proteomes" id="UP001501565">
    <property type="component" value="Unassembled WGS sequence"/>
</dbReference>
<dbReference type="RefSeq" id="WP_344797559.1">
    <property type="nucleotide sequence ID" value="NZ_BAABBN010000004.1"/>
</dbReference>
<dbReference type="EMBL" id="BAABBN010000004">
    <property type="protein sequence ID" value="GAA3921979.1"/>
    <property type="molecule type" value="Genomic_DNA"/>
</dbReference>
<feature type="transmembrane region" description="Helical" evidence="5">
    <location>
        <begin position="6"/>
        <end position="26"/>
    </location>
</feature>
<dbReference type="Gene3D" id="1.20.120.550">
    <property type="entry name" value="Membrane associated eicosanoid/glutathione metabolism-like domain"/>
    <property type="match status" value="1"/>
</dbReference>
<evidence type="ECO:0000313" key="7">
    <source>
        <dbReference type="Proteomes" id="UP001501565"/>
    </source>
</evidence>
<sequence>MTETAILLPVLAQVFLTLMLFILLLLRKKEAMQSGTVNSEETALDNRKWPSAVVKVSNNIANQFETPMLFYVLCLILFGLNVVSSAIIYLAWVYVVTRYVHAYVHVTSNFVPFRMKAFALGVLILLCMTVITAIHIASTS</sequence>
<dbReference type="InterPro" id="IPR023352">
    <property type="entry name" value="MAPEG-like_dom_sf"/>
</dbReference>
<name>A0ABP7MFD5_9GAMM</name>
<keyword evidence="3 5" id="KW-1133">Transmembrane helix</keyword>
<dbReference type="SUPFAM" id="SSF161084">
    <property type="entry name" value="MAPEG domain-like"/>
    <property type="match status" value="1"/>
</dbReference>